<accession>A6W8V2</accession>
<evidence type="ECO:0000259" key="1">
    <source>
        <dbReference type="Pfam" id="PF25311"/>
    </source>
</evidence>
<reference evidence="3" key="1">
    <citation type="journal article" date="2008" name="PLoS ONE">
        <title>Survival in nuclear waste, extreme resistance, and potential applications gleaned from the genome sequence of Kineococcus radiotolerans SRS30216.</title>
        <authorList>
            <person name="Bagwell C.E."/>
            <person name="Bhat S."/>
            <person name="Hawkins G.M."/>
            <person name="Smith B.W."/>
            <person name="Biswas T."/>
            <person name="Hoover T.R."/>
            <person name="Saunders E."/>
            <person name="Han C.S."/>
            <person name="Tsodikov O.V."/>
            <person name="Shimkets L.J."/>
        </authorList>
    </citation>
    <scope>NUCLEOTIDE SEQUENCE [LARGE SCALE GENOMIC DNA]</scope>
    <source>
        <strain evidence="3">ATCC BAA-149 / DSM 14245 / SRS30216</strain>
    </source>
</reference>
<dbReference type="InterPro" id="IPR057362">
    <property type="entry name" value="WDGH"/>
</dbReference>
<dbReference type="STRING" id="266940.Krad_1755"/>
<dbReference type="EMBL" id="CP000750">
    <property type="protein sequence ID" value="ABS03241.1"/>
    <property type="molecule type" value="Genomic_DNA"/>
</dbReference>
<feature type="domain" description="WDGH" evidence="1">
    <location>
        <begin position="9"/>
        <end position="110"/>
    </location>
</feature>
<dbReference type="AlphaFoldDB" id="A6W8V2"/>
<gene>
    <name evidence="2" type="ordered locus">Krad_1755</name>
</gene>
<dbReference type="HOGENOM" id="CLU_151797_0_0_11"/>
<evidence type="ECO:0000313" key="2">
    <source>
        <dbReference type="EMBL" id="ABS03241.1"/>
    </source>
</evidence>
<proteinExistence type="predicted"/>
<sequence>MTDQPTATGDTSDGFHTFDELYEFRLLLHAHAVRTWLAEMIPVVRSWRHHDGEPCFGGGWFIVTAQLPTGQVSNHYPAADWALFDPVPDVVCAPEWDGHGTADVAHRLRTALTEMSS</sequence>
<keyword evidence="3" id="KW-1185">Reference proteome</keyword>
<dbReference type="RefSeq" id="WP_011981620.1">
    <property type="nucleotide sequence ID" value="NC_009664.2"/>
</dbReference>
<evidence type="ECO:0000313" key="3">
    <source>
        <dbReference type="Proteomes" id="UP000001116"/>
    </source>
</evidence>
<dbReference type="Pfam" id="PF25311">
    <property type="entry name" value="WDGH"/>
    <property type="match status" value="1"/>
</dbReference>
<dbReference type="KEGG" id="kra:Krad_1755"/>
<dbReference type="OrthoDB" id="4546238at2"/>
<dbReference type="eggNOG" id="ENOG5033008">
    <property type="taxonomic scope" value="Bacteria"/>
</dbReference>
<name>A6W8V2_KINRD</name>
<organism evidence="2 3">
    <name type="scientific">Kineococcus radiotolerans (strain ATCC BAA-149 / DSM 14245 / SRS30216)</name>
    <dbReference type="NCBI Taxonomy" id="266940"/>
    <lineage>
        <taxon>Bacteria</taxon>
        <taxon>Bacillati</taxon>
        <taxon>Actinomycetota</taxon>
        <taxon>Actinomycetes</taxon>
        <taxon>Kineosporiales</taxon>
        <taxon>Kineosporiaceae</taxon>
        <taxon>Kineococcus</taxon>
    </lineage>
</organism>
<protein>
    <recommendedName>
        <fullName evidence="1">WDGH domain-containing protein</fullName>
    </recommendedName>
</protein>
<dbReference type="Proteomes" id="UP000001116">
    <property type="component" value="Chromosome"/>
</dbReference>